<dbReference type="GO" id="GO:0016879">
    <property type="term" value="F:ligase activity, forming carbon-nitrogen bonds"/>
    <property type="evidence" value="ECO:0007669"/>
    <property type="project" value="TreeGrafter"/>
</dbReference>
<dbReference type="InterPro" id="IPR006336">
    <property type="entry name" value="GCS2"/>
</dbReference>
<dbReference type="InterPro" id="IPR016602">
    <property type="entry name" value="UCP012666"/>
</dbReference>
<comment type="catalytic activity">
    <reaction evidence="1">
        <text>L-cysteine + L-glutamate + ATP = gamma-L-glutamyl-L-cysteine + ADP + phosphate + H(+)</text>
        <dbReference type="Rhea" id="RHEA:13285"/>
        <dbReference type="ChEBI" id="CHEBI:15378"/>
        <dbReference type="ChEBI" id="CHEBI:29985"/>
        <dbReference type="ChEBI" id="CHEBI:30616"/>
        <dbReference type="ChEBI" id="CHEBI:35235"/>
        <dbReference type="ChEBI" id="CHEBI:43474"/>
        <dbReference type="ChEBI" id="CHEBI:58173"/>
        <dbReference type="ChEBI" id="CHEBI:456216"/>
        <dbReference type="EC" id="6.3.2.2"/>
    </reaction>
</comment>
<keyword evidence="3" id="KW-1185">Reference proteome</keyword>
<sequence>MGLTIDKEEFTDAEYTAFGERLDHSLAALRELLGRPGFGAGPASLGAELELFLVDGEERPLPRNDVVLDIARDDRVVPELSRFNIELNLTPRELSGRPFEALAAEMTETMHLADQAARQCGGHVVPVGVLPTLRPDHLAAPFISDAPRYRALSNGLRRLRAEPFEIRIEGQDELAYRADDSAPEGANTSWQVHLRVPPEEFADCYNAAQLAIAPVLAVSGNSPLLLGRRLWHETRIALFEQSSDERDQIARRRRVARVAFGSGWVREGAYELFEEAVRVHEPVLPVVTGEDPRAVVRAGGVPELEELRLHQGTVWRWNRAVYDPADGGHLRVEMRALPAGPTVPDMVANAAFLLGLTLHLRETAPEWTRVLGFQQAHANFYRAARDGLDAVLAWPTAGETREFPVRELVPALLPAALESLEKAGAGDALDHLELVRDRLAAGRTGALWQLQALAALEPGLGREEGARELMARYRAHSATHRPVHTWPVP</sequence>
<dbReference type="Gene3D" id="3.30.590.20">
    <property type="match status" value="1"/>
</dbReference>
<dbReference type="Pfam" id="PF04107">
    <property type="entry name" value="GCS2"/>
    <property type="match status" value="1"/>
</dbReference>
<protein>
    <submittedName>
        <fullName evidence="2">Glutamate--cysteine ligase</fullName>
    </submittedName>
</protein>
<organism evidence="2 3">
    <name type="scientific">Bailinhaonella thermotolerans</name>
    <dbReference type="NCBI Taxonomy" id="1070861"/>
    <lineage>
        <taxon>Bacteria</taxon>
        <taxon>Bacillati</taxon>
        <taxon>Actinomycetota</taxon>
        <taxon>Actinomycetes</taxon>
        <taxon>Streptosporangiales</taxon>
        <taxon>Streptosporangiaceae</taxon>
        <taxon>Bailinhaonella</taxon>
    </lineage>
</organism>
<name>A0A3A4BH89_9ACTN</name>
<comment type="caution">
    <text evidence="2">The sequence shown here is derived from an EMBL/GenBank/DDBJ whole genome shotgun (WGS) entry which is preliminary data.</text>
</comment>
<dbReference type="RefSeq" id="WP_119925453.1">
    <property type="nucleotide sequence ID" value="NZ_QZEY01000002.1"/>
</dbReference>
<dbReference type="EMBL" id="QZEY01000002">
    <property type="protein sequence ID" value="RJL34152.1"/>
    <property type="molecule type" value="Genomic_DNA"/>
</dbReference>
<dbReference type="PANTHER" id="PTHR36510:SF3">
    <property type="entry name" value="CONSERVED PROTEIN"/>
    <property type="match status" value="1"/>
</dbReference>
<proteinExistence type="predicted"/>
<accession>A0A3A4BH89</accession>
<reference evidence="2 3" key="1">
    <citation type="submission" date="2018-09" db="EMBL/GenBank/DDBJ databases">
        <title>YIM 75507 draft genome.</title>
        <authorList>
            <person name="Tang S."/>
            <person name="Feng Y."/>
        </authorList>
    </citation>
    <scope>NUCLEOTIDE SEQUENCE [LARGE SCALE GENOMIC DNA]</scope>
    <source>
        <strain evidence="2 3">YIM 75507</strain>
    </source>
</reference>
<dbReference type="InterPro" id="IPR050141">
    <property type="entry name" value="GCL_type2/YbdK_subfam"/>
</dbReference>
<dbReference type="InterPro" id="IPR014746">
    <property type="entry name" value="Gln_synth/guanido_kin_cat_dom"/>
</dbReference>
<evidence type="ECO:0000313" key="2">
    <source>
        <dbReference type="EMBL" id="RJL34152.1"/>
    </source>
</evidence>
<dbReference type="AlphaFoldDB" id="A0A3A4BH89"/>
<dbReference type="SUPFAM" id="SSF55931">
    <property type="entry name" value="Glutamine synthetase/guanido kinase"/>
    <property type="match status" value="1"/>
</dbReference>
<dbReference type="Proteomes" id="UP000265768">
    <property type="component" value="Unassembled WGS sequence"/>
</dbReference>
<dbReference type="OrthoDB" id="240589at2"/>
<gene>
    <name evidence="2" type="ORF">D5H75_06635</name>
</gene>
<dbReference type="PANTHER" id="PTHR36510">
    <property type="entry name" value="GLUTAMATE--CYSTEINE LIGASE 2-RELATED"/>
    <property type="match status" value="1"/>
</dbReference>
<dbReference type="PIRSF" id="PIRSF012666">
    <property type="entry name" value="UCP012666"/>
    <property type="match status" value="1"/>
</dbReference>
<evidence type="ECO:0000313" key="3">
    <source>
        <dbReference type="Proteomes" id="UP000265768"/>
    </source>
</evidence>
<evidence type="ECO:0000256" key="1">
    <source>
        <dbReference type="ARBA" id="ARBA00048819"/>
    </source>
</evidence>
<keyword evidence="2" id="KW-0436">Ligase</keyword>